<proteinExistence type="predicted"/>
<organism evidence="1 2">
    <name type="scientific">Penicillium diatomitis</name>
    <dbReference type="NCBI Taxonomy" id="2819901"/>
    <lineage>
        <taxon>Eukaryota</taxon>
        <taxon>Fungi</taxon>
        <taxon>Dikarya</taxon>
        <taxon>Ascomycota</taxon>
        <taxon>Pezizomycotina</taxon>
        <taxon>Eurotiomycetes</taxon>
        <taxon>Eurotiomycetidae</taxon>
        <taxon>Eurotiales</taxon>
        <taxon>Aspergillaceae</taxon>
        <taxon>Penicillium</taxon>
    </lineage>
</organism>
<dbReference type="GeneID" id="81624235"/>
<dbReference type="Proteomes" id="UP001148312">
    <property type="component" value="Unassembled WGS sequence"/>
</dbReference>
<protein>
    <submittedName>
        <fullName evidence="1">Uncharacterized protein</fullName>
    </submittedName>
</protein>
<reference evidence="1" key="2">
    <citation type="journal article" date="2023" name="IMA Fungus">
        <title>Comparative genomic study of the Penicillium genus elucidates a diverse pangenome and 15 lateral gene transfer events.</title>
        <authorList>
            <person name="Petersen C."/>
            <person name="Sorensen T."/>
            <person name="Nielsen M.R."/>
            <person name="Sondergaard T.E."/>
            <person name="Sorensen J.L."/>
            <person name="Fitzpatrick D.A."/>
            <person name="Frisvad J.C."/>
            <person name="Nielsen K.L."/>
        </authorList>
    </citation>
    <scope>NUCLEOTIDE SEQUENCE</scope>
    <source>
        <strain evidence="1">IBT 30728</strain>
    </source>
</reference>
<reference evidence="1" key="1">
    <citation type="submission" date="2022-12" db="EMBL/GenBank/DDBJ databases">
        <authorList>
            <person name="Petersen C."/>
        </authorList>
    </citation>
    <scope>NUCLEOTIDE SEQUENCE</scope>
    <source>
        <strain evidence="1">IBT 30728</strain>
    </source>
</reference>
<name>A0A9X0BYF4_9EURO</name>
<evidence type="ECO:0000313" key="1">
    <source>
        <dbReference type="EMBL" id="KAJ5489494.1"/>
    </source>
</evidence>
<keyword evidence="2" id="KW-1185">Reference proteome</keyword>
<comment type="caution">
    <text evidence="1">The sequence shown here is derived from an EMBL/GenBank/DDBJ whole genome shotgun (WGS) entry which is preliminary data.</text>
</comment>
<evidence type="ECO:0000313" key="2">
    <source>
        <dbReference type="Proteomes" id="UP001148312"/>
    </source>
</evidence>
<dbReference type="RefSeq" id="XP_056791527.1">
    <property type="nucleotide sequence ID" value="XM_056933986.1"/>
</dbReference>
<gene>
    <name evidence="1" type="ORF">N7539_004384</name>
</gene>
<dbReference type="AlphaFoldDB" id="A0A9X0BYF4"/>
<sequence length="78" mass="8392">MAQPGGHGVVGTWRCTAVQPTTKHTRSDQSLYPLASWQAQDISGHGRDSLDFSTRDKMLTGRAARDSSSPFSSSAMLP</sequence>
<accession>A0A9X0BYF4</accession>
<dbReference type="EMBL" id="JAPWDQ010000004">
    <property type="protein sequence ID" value="KAJ5489494.1"/>
    <property type="molecule type" value="Genomic_DNA"/>
</dbReference>